<dbReference type="EMBL" id="JARKIF010000061">
    <property type="protein sequence ID" value="KAJ7606235.1"/>
    <property type="molecule type" value="Genomic_DNA"/>
</dbReference>
<dbReference type="SUPFAM" id="SSF52047">
    <property type="entry name" value="RNI-like"/>
    <property type="match status" value="1"/>
</dbReference>
<evidence type="ECO:0000313" key="3">
    <source>
        <dbReference type="Proteomes" id="UP001221142"/>
    </source>
</evidence>
<reference evidence="2" key="1">
    <citation type="submission" date="2023-03" db="EMBL/GenBank/DDBJ databases">
        <title>Massive genome expansion in bonnet fungi (Mycena s.s.) driven by repeated elements and novel gene families across ecological guilds.</title>
        <authorList>
            <consortium name="Lawrence Berkeley National Laboratory"/>
            <person name="Harder C.B."/>
            <person name="Miyauchi S."/>
            <person name="Viragh M."/>
            <person name="Kuo A."/>
            <person name="Thoen E."/>
            <person name="Andreopoulos B."/>
            <person name="Lu D."/>
            <person name="Skrede I."/>
            <person name="Drula E."/>
            <person name="Henrissat B."/>
            <person name="Morin E."/>
            <person name="Kohler A."/>
            <person name="Barry K."/>
            <person name="LaButti K."/>
            <person name="Morin E."/>
            <person name="Salamov A."/>
            <person name="Lipzen A."/>
            <person name="Mereny Z."/>
            <person name="Hegedus B."/>
            <person name="Baldrian P."/>
            <person name="Stursova M."/>
            <person name="Weitz H."/>
            <person name="Taylor A."/>
            <person name="Grigoriev I.V."/>
            <person name="Nagy L.G."/>
            <person name="Martin F."/>
            <person name="Kauserud H."/>
        </authorList>
    </citation>
    <scope>NUCLEOTIDE SEQUENCE</scope>
    <source>
        <strain evidence="2">9284</strain>
    </source>
</reference>
<sequence>MPPTNESLHNLFTTNVPPLDSEAISVKRLLTENENRVAALDAQIDELAATLDLVARAEQYKAVLAPMRRLPPELLCEIFAFVPPCTRRIKYETVESPPWRLGQICRAWREVALGYTSLWKSFTIIQEYASPLQFSRDMLETQLVCDALNCMWDLFLPLCHRWASLRIHSLPWVGGWADEHPGTAVAEFILQTLQSAKGNLPQLERIELLIDCGEDPWEQQWDVFSVAPRLREVILTGRLFGEFSPQLSIPWNQITRYRGCFLPVQHFINLQTASNLVDCSLASSSPCSADFLWIRGGSWRITAPALKDLMVDNFESDDSPPGTIADFVRRSCCQLESLMLTRVPPEALVPLLIVTPSLERLILERFRPEHAAGIYTFFATMDANPHICANLSLIVLRWPWELDPDWATPFCRMIHSRNNVQQERVCRVVLFCECDHPSAELTAGVLHLQSQGVDIKFGNPIPGHDFLEGLRP</sequence>
<organism evidence="2 3">
    <name type="scientific">Roridomyces roridus</name>
    <dbReference type="NCBI Taxonomy" id="1738132"/>
    <lineage>
        <taxon>Eukaryota</taxon>
        <taxon>Fungi</taxon>
        <taxon>Dikarya</taxon>
        <taxon>Basidiomycota</taxon>
        <taxon>Agaricomycotina</taxon>
        <taxon>Agaricomycetes</taxon>
        <taxon>Agaricomycetidae</taxon>
        <taxon>Agaricales</taxon>
        <taxon>Marasmiineae</taxon>
        <taxon>Mycenaceae</taxon>
        <taxon>Roridomyces</taxon>
    </lineage>
</organism>
<comment type="caution">
    <text evidence="2">The sequence shown here is derived from an EMBL/GenBank/DDBJ whole genome shotgun (WGS) entry which is preliminary data.</text>
</comment>
<dbReference type="AlphaFoldDB" id="A0AAD7B0E7"/>
<protein>
    <recommendedName>
        <fullName evidence="1">F-box domain-containing protein</fullName>
    </recommendedName>
</protein>
<evidence type="ECO:0000259" key="1">
    <source>
        <dbReference type="Pfam" id="PF12937"/>
    </source>
</evidence>
<feature type="domain" description="F-box" evidence="1">
    <location>
        <begin position="68"/>
        <end position="123"/>
    </location>
</feature>
<keyword evidence="3" id="KW-1185">Reference proteome</keyword>
<gene>
    <name evidence="2" type="ORF">FB45DRAFT_1041433</name>
</gene>
<dbReference type="Proteomes" id="UP001221142">
    <property type="component" value="Unassembled WGS sequence"/>
</dbReference>
<accession>A0AAD7B0E7</accession>
<dbReference type="Gene3D" id="1.20.1280.50">
    <property type="match status" value="1"/>
</dbReference>
<name>A0AAD7B0E7_9AGAR</name>
<dbReference type="InterPro" id="IPR001810">
    <property type="entry name" value="F-box_dom"/>
</dbReference>
<evidence type="ECO:0000313" key="2">
    <source>
        <dbReference type="EMBL" id="KAJ7606235.1"/>
    </source>
</evidence>
<dbReference type="Pfam" id="PF12937">
    <property type="entry name" value="F-box-like"/>
    <property type="match status" value="1"/>
</dbReference>
<proteinExistence type="predicted"/>